<name>D4LB29_RUMC1</name>
<evidence type="ECO:0008006" key="4">
    <source>
        <dbReference type="Google" id="ProtNLM"/>
    </source>
</evidence>
<keyword evidence="3" id="KW-1185">Reference proteome</keyword>
<dbReference type="HOGENOM" id="CLU_166657_1_0_9"/>
<reference evidence="2" key="1">
    <citation type="submission" date="2010-03" db="EMBL/GenBank/DDBJ databases">
        <title>The genome sequence of Ruminococcus sp. 18P13.</title>
        <authorList>
            <consortium name="metaHIT consortium -- http://www.metahit.eu/"/>
            <person name="Pajon A."/>
            <person name="Turner K."/>
            <person name="Parkhill J."/>
            <person name="Bernalier A."/>
        </authorList>
    </citation>
    <scope>NUCLEOTIDE SEQUENCE [LARGE SCALE GENOMIC DNA]</scope>
    <source>
        <strain evidence="2">Type strain: 18P13</strain>
    </source>
</reference>
<dbReference type="BioCyc" id="RCHA213810:RUM_RS02925-MONOMER"/>
<evidence type="ECO:0000313" key="3">
    <source>
        <dbReference type="Proteomes" id="UP000007054"/>
    </source>
</evidence>
<dbReference type="AlphaFoldDB" id="D4LB29"/>
<dbReference type="Proteomes" id="UP000007054">
    <property type="component" value="Chromosome"/>
</dbReference>
<dbReference type="RefSeq" id="WP_015557731.1">
    <property type="nucleotide sequence ID" value="NC_021039.1"/>
</dbReference>
<keyword evidence="1" id="KW-1133">Transmembrane helix</keyword>
<dbReference type="STRING" id="213810.RUM_06070"/>
<reference evidence="2" key="2">
    <citation type="submission" date="2010-03" db="EMBL/GenBank/DDBJ databases">
        <authorList>
            <person name="Pajon A."/>
        </authorList>
    </citation>
    <scope>NUCLEOTIDE SEQUENCE</scope>
    <source>
        <strain evidence="2">Type strain: 18P13</strain>
    </source>
</reference>
<proteinExistence type="predicted"/>
<dbReference type="InterPro" id="IPR025470">
    <property type="entry name" value="DUF4321"/>
</dbReference>
<organism evidence="2 3">
    <name type="scientific">Ruminococcus champanellensis (strain DSM 18848 / JCM 17042 / KCTC 15320 / 18P13)</name>
    <dbReference type="NCBI Taxonomy" id="213810"/>
    <lineage>
        <taxon>Bacteria</taxon>
        <taxon>Bacillati</taxon>
        <taxon>Bacillota</taxon>
        <taxon>Clostridia</taxon>
        <taxon>Eubacteriales</taxon>
        <taxon>Oscillospiraceae</taxon>
        <taxon>Ruminococcus</taxon>
    </lineage>
</organism>
<keyword evidence="1" id="KW-0472">Membrane</keyword>
<dbReference type="Pfam" id="PF14209">
    <property type="entry name" value="DUF4321"/>
    <property type="match status" value="1"/>
</dbReference>
<evidence type="ECO:0000313" key="2">
    <source>
        <dbReference type="EMBL" id="CBL16824.1"/>
    </source>
</evidence>
<dbReference type="KEGG" id="rch:RUM_06070"/>
<feature type="transmembrane region" description="Helical" evidence="1">
    <location>
        <begin position="56"/>
        <end position="76"/>
    </location>
</feature>
<dbReference type="OrthoDB" id="1859408at2"/>
<dbReference type="GeneID" id="83155416"/>
<keyword evidence="1" id="KW-0812">Transmembrane</keyword>
<sequence>MKNKLVLLFMIVTAAVLGGLLGNLCEGVYGVSWLAYSKAIGLDATTLNLSVFDLTFGIHFQLNVAQIILLAVALFVSPKIANAIQT</sequence>
<accession>D4LB29</accession>
<gene>
    <name evidence="2" type="ordered locus">RUM_06070</name>
</gene>
<dbReference type="EMBL" id="FP929052">
    <property type="protein sequence ID" value="CBL16824.1"/>
    <property type="molecule type" value="Genomic_DNA"/>
</dbReference>
<protein>
    <recommendedName>
        <fullName evidence="4">DUF4321 domain-containing protein</fullName>
    </recommendedName>
</protein>
<evidence type="ECO:0000256" key="1">
    <source>
        <dbReference type="SAM" id="Phobius"/>
    </source>
</evidence>
<dbReference type="PATRIC" id="fig|213810.4.peg.513"/>